<dbReference type="GO" id="GO:0003700">
    <property type="term" value="F:DNA-binding transcription factor activity"/>
    <property type="evidence" value="ECO:0007669"/>
    <property type="project" value="InterPro"/>
</dbReference>
<keyword evidence="2" id="KW-0238">DNA-binding</keyword>
<dbReference type="Proteomes" id="UP000824128">
    <property type="component" value="Unassembled WGS sequence"/>
</dbReference>
<keyword evidence="1" id="KW-0805">Transcription regulation</keyword>
<proteinExistence type="predicted"/>
<protein>
    <submittedName>
        <fullName evidence="5">Helix-turn-helix transcriptional regulator</fullName>
    </submittedName>
</protein>
<comment type="caution">
    <text evidence="5">The sequence shown here is derived from an EMBL/GenBank/DDBJ whole genome shotgun (WGS) entry which is preliminary data.</text>
</comment>
<evidence type="ECO:0000256" key="2">
    <source>
        <dbReference type="ARBA" id="ARBA00023125"/>
    </source>
</evidence>
<keyword evidence="3" id="KW-0804">Transcription</keyword>
<evidence type="ECO:0000313" key="6">
    <source>
        <dbReference type="Proteomes" id="UP000824128"/>
    </source>
</evidence>
<dbReference type="InterPro" id="IPR018062">
    <property type="entry name" value="HTH_AraC-typ_CS"/>
</dbReference>
<dbReference type="EMBL" id="DVNZ01000203">
    <property type="protein sequence ID" value="HIU94780.1"/>
    <property type="molecule type" value="Genomic_DNA"/>
</dbReference>
<reference evidence="5" key="2">
    <citation type="journal article" date="2021" name="PeerJ">
        <title>Extensive microbial diversity within the chicken gut microbiome revealed by metagenomics and culture.</title>
        <authorList>
            <person name="Gilroy R."/>
            <person name="Ravi A."/>
            <person name="Getino M."/>
            <person name="Pursley I."/>
            <person name="Horton D.L."/>
            <person name="Alikhan N.F."/>
            <person name="Baker D."/>
            <person name="Gharbi K."/>
            <person name="Hall N."/>
            <person name="Watson M."/>
            <person name="Adriaenssens E.M."/>
            <person name="Foster-Nyarko E."/>
            <person name="Jarju S."/>
            <person name="Secka A."/>
            <person name="Antonio M."/>
            <person name="Oren A."/>
            <person name="Chaudhuri R.R."/>
            <person name="La Ragione R."/>
            <person name="Hildebrand F."/>
            <person name="Pallen M.J."/>
        </authorList>
    </citation>
    <scope>NUCLEOTIDE SEQUENCE</scope>
    <source>
        <strain evidence="5">ChiGjej2B2-16831</strain>
    </source>
</reference>
<name>A0A9D1STI6_9FIRM</name>
<gene>
    <name evidence="5" type="ORF">IAD24_06425</name>
</gene>
<dbReference type="PANTHER" id="PTHR43280">
    <property type="entry name" value="ARAC-FAMILY TRANSCRIPTIONAL REGULATOR"/>
    <property type="match status" value="1"/>
</dbReference>
<dbReference type="PROSITE" id="PS00041">
    <property type="entry name" value="HTH_ARAC_FAMILY_1"/>
    <property type="match status" value="1"/>
</dbReference>
<dbReference type="Gene3D" id="1.10.10.60">
    <property type="entry name" value="Homeodomain-like"/>
    <property type="match status" value="2"/>
</dbReference>
<dbReference type="AlphaFoldDB" id="A0A9D1STI6"/>
<organism evidence="5 6">
    <name type="scientific">Candidatus Aphodomorpha intestinavium</name>
    <dbReference type="NCBI Taxonomy" id="2840672"/>
    <lineage>
        <taxon>Bacteria</taxon>
        <taxon>Bacillati</taxon>
        <taxon>Bacillota</taxon>
        <taxon>Clostridia</taxon>
        <taxon>Eubacteriales</taxon>
        <taxon>Candidatus Aphodomorpha</taxon>
    </lineage>
</organism>
<dbReference type="SMART" id="SM00342">
    <property type="entry name" value="HTH_ARAC"/>
    <property type="match status" value="1"/>
</dbReference>
<dbReference type="PROSITE" id="PS01124">
    <property type="entry name" value="HTH_ARAC_FAMILY_2"/>
    <property type="match status" value="1"/>
</dbReference>
<dbReference type="InterPro" id="IPR018060">
    <property type="entry name" value="HTH_AraC"/>
</dbReference>
<evidence type="ECO:0000259" key="4">
    <source>
        <dbReference type="PROSITE" id="PS01124"/>
    </source>
</evidence>
<sequence length="397" mass="43828">MPAACEKELRLFCRMLAKLNVQTLRLGPDDEPETDLGLRREAGLPPLSLPAPRERTILVMDDPFACRYAAVPLPGAEETLLIGPYLTAEPGDEAIAPLLQRLHLPPRLLPTLRRYYCSLSLLRDEGVMEALLAALGETLYGAGDAFSIVRADLAAPAAPPAEPPAAQAVAPLDARLLEQRYAQERRLLRAVSAGLTQEAERLIAPADLAVMERRAADPLRNVKNYAVILNTLLRKAAEEGGVHPLHIDDQSRRFAFRIENLRAVSEAPRLLRAMVAGYCQLVNAHATAYHSALVRDAILHVDADLTADLRLHALAGRLNVSPGYLSLLFRRETGSTLTDYVARRRMDRASFLLAFTDMQVQAVGTHCGIPDANYFCKTFKRYTGKTPRDFRAQARRS</sequence>
<dbReference type="Pfam" id="PF12833">
    <property type="entry name" value="HTH_18"/>
    <property type="match status" value="1"/>
</dbReference>
<accession>A0A9D1STI6</accession>
<reference evidence="5" key="1">
    <citation type="submission" date="2020-10" db="EMBL/GenBank/DDBJ databases">
        <authorList>
            <person name="Gilroy R."/>
        </authorList>
    </citation>
    <scope>NUCLEOTIDE SEQUENCE</scope>
    <source>
        <strain evidence="5">ChiGjej2B2-16831</strain>
    </source>
</reference>
<evidence type="ECO:0000313" key="5">
    <source>
        <dbReference type="EMBL" id="HIU94780.1"/>
    </source>
</evidence>
<evidence type="ECO:0000256" key="1">
    <source>
        <dbReference type="ARBA" id="ARBA00023015"/>
    </source>
</evidence>
<evidence type="ECO:0000256" key="3">
    <source>
        <dbReference type="ARBA" id="ARBA00023163"/>
    </source>
</evidence>
<dbReference type="SUPFAM" id="SSF46689">
    <property type="entry name" value="Homeodomain-like"/>
    <property type="match status" value="2"/>
</dbReference>
<feature type="domain" description="HTH araC/xylS-type" evidence="4">
    <location>
        <begin position="295"/>
        <end position="393"/>
    </location>
</feature>
<dbReference type="InterPro" id="IPR009057">
    <property type="entry name" value="Homeodomain-like_sf"/>
</dbReference>
<dbReference type="GO" id="GO:0043565">
    <property type="term" value="F:sequence-specific DNA binding"/>
    <property type="evidence" value="ECO:0007669"/>
    <property type="project" value="InterPro"/>
</dbReference>
<dbReference type="PANTHER" id="PTHR43280:SF10">
    <property type="entry name" value="REGULATORY PROTEIN POCR"/>
    <property type="match status" value="1"/>
</dbReference>